<dbReference type="OrthoDB" id="9806974at2"/>
<gene>
    <name evidence="3" type="primary">lvr_1</name>
    <name evidence="3" type="ORF">AVE30378_03427</name>
</gene>
<dbReference type="EC" id="1.1.1.-" evidence="3"/>
<dbReference type="AlphaFoldDB" id="A0A446CNG3"/>
<dbReference type="Pfam" id="PF13561">
    <property type="entry name" value="adh_short_C2"/>
    <property type="match status" value="1"/>
</dbReference>
<proteinExistence type="inferred from homology"/>
<dbReference type="InterPro" id="IPR020904">
    <property type="entry name" value="Sc_DH/Rdtase_CS"/>
</dbReference>
<dbReference type="Proteomes" id="UP000289465">
    <property type="component" value="Unassembled WGS sequence"/>
</dbReference>
<dbReference type="Gene3D" id="3.40.50.720">
    <property type="entry name" value="NAD(P)-binding Rossmann-like Domain"/>
    <property type="match status" value="1"/>
</dbReference>
<name>A0A446CNG3_9BURK</name>
<dbReference type="PRINTS" id="PR00081">
    <property type="entry name" value="GDHRDH"/>
</dbReference>
<dbReference type="GO" id="GO:0030497">
    <property type="term" value="P:fatty acid elongation"/>
    <property type="evidence" value="ECO:0007669"/>
    <property type="project" value="TreeGrafter"/>
</dbReference>
<evidence type="ECO:0000259" key="2">
    <source>
        <dbReference type="SMART" id="SM00822"/>
    </source>
</evidence>
<evidence type="ECO:0000256" key="1">
    <source>
        <dbReference type="ARBA" id="ARBA00006484"/>
    </source>
</evidence>
<dbReference type="InterPro" id="IPR036291">
    <property type="entry name" value="NAD(P)-bd_dom_sf"/>
</dbReference>
<dbReference type="InterPro" id="IPR057326">
    <property type="entry name" value="KR_dom"/>
</dbReference>
<dbReference type="EMBL" id="UFQC01000017">
    <property type="protein sequence ID" value="SSW69298.1"/>
    <property type="molecule type" value="Genomic_DNA"/>
</dbReference>
<evidence type="ECO:0000313" key="4">
    <source>
        <dbReference type="Proteomes" id="UP000289465"/>
    </source>
</evidence>
<feature type="domain" description="Ketoreductase" evidence="2">
    <location>
        <begin position="6"/>
        <end position="176"/>
    </location>
</feature>
<evidence type="ECO:0000313" key="3">
    <source>
        <dbReference type="EMBL" id="SSW69298.1"/>
    </source>
</evidence>
<dbReference type="PROSITE" id="PS00061">
    <property type="entry name" value="ADH_SHORT"/>
    <property type="match status" value="1"/>
</dbReference>
<accession>A0A446CNG3</accession>
<dbReference type="SMART" id="SM00822">
    <property type="entry name" value="PKS_KR"/>
    <property type="match status" value="1"/>
</dbReference>
<dbReference type="PANTHER" id="PTHR42760:SF123">
    <property type="entry name" value="OXIDOREDUCTASE"/>
    <property type="match status" value="1"/>
</dbReference>
<sequence length="254" mass="26806">MEMAQEAILVTGGASGIGLAVARGLLEAGRRVLVADVSQERLDEVRDMAPAARLGCVRLDVADEAQVVDAMARLERDFGPISGLVNSAGIGRDVPFLDTDAALLRRILEVNLVGSFVVAREAARRMRERRRGSIVNIASVSGIRGNAGRAAYGASKGGVVTLTRVMAVELAAYGIRVNAVAPGPIETPLVGQMHTEEARAAWRQVVPQHRYAAPEELNGTIGWLLDEAQSSYVTGQVICVDGGFTAAGMLPAVH</sequence>
<organism evidence="3 4">
    <name type="scientific">Achromobacter veterisilvae</name>
    <dbReference type="NCBI Taxonomy" id="2069367"/>
    <lineage>
        <taxon>Bacteria</taxon>
        <taxon>Pseudomonadati</taxon>
        <taxon>Pseudomonadota</taxon>
        <taxon>Betaproteobacteria</taxon>
        <taxon>Burkholderiales</taxon>
        <taxon>Alcaligenaceae</taxon>
        <taxon>Achromobacter</taxon>
    </lineage>
</organism>
<comment type="similarity">
    <text evidence="1">Belongs to the short-chain dehydrogenases/reductases (SDR) family.</text>
</comment>
<dbReference type="CDD" id="cd05233">
    <property type="entry name" value="SDR_c"/>
    <property type="match status" value="1"/>
</dbReference>
<dbReference type="GO" id="GO:0016616">
    <property type="term" value="F:oxidoreductase activity, acting on the CH-OH group of donors, NAD or NADP as acceptor"/>
    <property type="evidence" value="ECO:0007669"/>
    <property type="project" value="UniProtKB-ARBA"/>
</dbReference>
<dbReference type="RefSeq" id="WP_129242103.1">
    <property type="nucleotide sequence ID" value="NZ_UFQC01000017.1"/>
</dbReference>
<dbReference type="SUPFAM" id="SSF51735">
    <property type="entry name" value="NAD(P)-binding Rossmann-fold domains"/>
    <property type="match status" value="1"/>
</dbReference>
<reference evidence="3 4" key="1">
    <citation type="submission" date="2018-07" db="EMBL/GenBank/DDBJ databases">
        <authorList>
            <person name="Peeters C."/>
        </authorList>
    </citation>
    <scope>NUCLEOTIDE SEQUENCE [LARGE SCALE GENOMIC DNA]</scope>
    <source>
        <strain evidence="3 4">LMG 30378</strain>
    </source>
</reference>
<dbReference type="PANTHER" id="PTHR42760">
    <property type="entry name" value="SHORT-CHAIN DEHYDROGENASES/REDUCTASES FAMILY MEMBER"/>
    <property type="match status" value="1"/>
</dbReference>
<dbReference type="FunFam" id="3.40.50.720:FF:000084">
    <property type="entry name" value="Short-chain dehydrogenase reductase"/>
    <property type="match status" value="1"/>
</dbReference>
<keyword evidence="3" id="KW-0560">Oxidoreductase</keyword>
<protein>
    <submittedName>
        <fullName evidence="3">Levodione reductase</fullName>
        <ecNumber evidence="3">1.1.1.-</ecNumber>
    </submittedName>
</protein>
<dbReference type="PRINTS" id="PR00080">
    <property type="entry name" value="SDRFAMILY"/>
</dbReference>
<dbReference type="InterPro" id="IPR002347">
    <property type="entry name" value="SDR_fam"/>
</dbReference>